<dbReference type="SMART" id="SM00852">
    <property type="entry name" value="MoCF_biosynth"/>
    <property type="match status" value="1"/>
</dbReference>
<accession>A0A917D7F9</accession>
<evidence type="ECO:0000256" key="12">
    <source>
        <dbReference type="ARBA" id="ARBA00047317"/>
    </source>
</evidence>
<evidence type="ECO:0000256" key="5">
    <source>
        <dbReference type="ARBA" id="ARBA00013269"/>
    </source>
</evidence>
<dbReference type="SUPFAM" id="SSF63867">
    <property type="entry name" value="MoeA C-terminal domain-like"/>
    <property type="match status" value="1"/>
</dbReference>
<dbReference type="AlphaFoldDB" id="A0A917D7F9"/>
<keyword evidence="7 13" id="KW-0500">Molybdenum</keyword>
<evidence type="ECO:0000256" key="7">
    <source>
        <dbReference type="ARBA" id="ARBA00022505"/>
    </source>
</evidence>
<dbReference type="GO" id="GO:0006777">
    <property type="term" value="P:Mo-molybdopterin cofactor biosynthetic process"/>
    <property type="evidence" value="ECO:0007669"/>
    <property type="project" value="UniProtKB-UniRule"/>
</dbReference>
<dbReference type="InterPro" id="IPR036135">
    <property type="entry name" value="MoeA_linker/N_sf"/>
</dbReference>
<comment type="function">
    <text evidence="2 13">Catalyzes the insertion of molybdate into adenylated molybdopterin with the concomitant release of AMP.</text>
</comment>
<sequence length="425" mass="45819">MLEIPNSAPIPLEEAQRLVLSAVQPLTVTRIPISEAHGYCLAEKLTAVHDVPQYDRSSVDGYALQVKDVRMANRSNPVKLHCLEEIPAGVIPTKTILPGTASRIMTGAPIPKGATAVVKVEESKIAEDGTGDIWIYQSVSSGEAITRKGEDMAKGTMLLPEGTLLGPVEVGLLALFGVSSVLVHVKPKVSILSTGSELVAADQPLSPGKHRDSNGVMLAGQIREAGGNPTYLRIVKDDPDLLAEQMLKALQKADVLVTSGGVSMGDYDYLGLAFEKIGAKVIFWKTLVRPGMPVLFGMWHHKPIFALAGNPASSYVNARLYLLPAIRRICGWRDPLSKHVMARCDERIEAKQMPHTRFLRGFVYTSQTGELRVKIAAKQSSNVLSSFLESNCLVKIPGGQGFEADEPVEVELLGTLGERVGMGTV</sequence>
<dbReference type="CDD" id="cd00887">
    <property type="entry name" value="MoeA"/>
    <property type="match status" value="1"/>
</dbReference>
<comment type="pathway">
    <text evidence="3 13">Cofactor biosynthesis; molybdopterin biosynthesis.</text>
</comment>
<evidence type="ECO:0000256" key="10">
    <source>
        <dbReference type="ARBA" id="ARBA00022842"/>
    </source>
</evidence>
<evidence type="ECO:0000256" key="1">
    <source>
        <dbReference type="ARBA" id="ARBA00001946"/>
    </source>
</evidence>
<dbReference type="InterPro" id="IPR036688">
    <property type="entry name" value="MoeA_C_domain_IV_sf"/>
</dbReference>
<dbReference type="Gene3D" id="3.40.980.10">
    <property type="entry name" value="MoaB/Mog-like domain"/>
    <property type="match status" value="1"/>
</dbReference>
<dbReference type="NCBIfam" id="NF045515">
    <property type="entry name" value="Glp_gephyrin"/>
    <property type="match status" value="1"/>
</dbReference>
<dbReference type="Pfam" id="PF00994">
    <property type="entry name" value="MoCF_biosynth"/>
    <property type="match status" value="1"/>
</dbReference>
<dbReference type="Gene3D" id="3.90.105.10">
    <property type="entry name" value="Molybdopterin biosynthesis moea protein, domain 2"/>
    <property type="match status" value="1"/>
</dbReference>
<keyword evidence="9 13" id="KW-0479">Metal-binding</keyword>
<evidence type="ECO:0000256" key="3">
    <source>
        <dbReference type="ARBA" id="ARBA00005046"/>
    </source>
</evidence>
<comment type="caution">
    <text evidence="15">The sequence shown here is derived from an EMBL/GenBank/DDBJ whole genome shotgun (WGS) entry which is preliminary data.</text>
</comment>
<evidence type="ECO:0000256" key="11">
    <source>
        <dbReference type="ARBA" id="ARBA00023150"/>
    </source>
</evidence>
<dbReference type="FunFam" id="2.170.190.11:FF:000001">
    <property type="entry name" value="Molybdopterin molybdenumtransferase"/>
    <property type="match status" value="1"/>
</dbReference>
<dbReference type="Pfam" id="PF03453">
    <property type="entry name" value="MoeA_N"/>
    <property type="match status" value="1"/>
</dbReference>
<reference evidence="15" key="1">
    <citation type="journal article" date="2014" name="Int. J. Syst. Evol. Microbiol.">
        <title>Complete genome sequence of Corynebacterium casei LMG S-19264T (=DSM 44701T), isolated from a smear-ripened cheese.</title>
        <authorList>
            <consortium name="US DOE Joint Genome Institute (JGI-PGF)"/>
            <person name="Walter F."/>
            <person name="Albersmeier A."/>
            <person name="Kalinowski J."/>
            <person name="Ruckert C."/>
        </authorList>
    </citation>
    <scope>NUCLEOTIDE SEQUENCE</scope>
    <source>
        <strain evidence="15">CGMCC 1.12987</strain>
    </source>
</reference>
<dbReference type="InterPro" id="IPR038987">
    <property type="entry name" value="MoeA-like"/>
</dbReference>
<evidence type="ECO:0000256" key="8">
    <source>
        <dbReference type="ARBA" id="ARBA00022679"/>
    </source>
</evidence>
<dbReference type="EMBL" id="BMGR01000011">
    <property type="protein sequence ID" value="GGG13677.1"/>
    <property type="molecule type" value="Genomic_DNA"/>
</dbReference>
<dbReference type="InterPro" id="IPR005111">
    <property type="entry name" value="MoeA_C_domain_IV"/>
</dbReference>
<dbReference type="Gene3D" id="2.40.340.10">
    <property type="entry name" value="MoeA, C-terminal, domain IV"/>
    <property type="match status" value="1"/>
</dbReference>
<evidence type="ECO:0000256" key="6">
    <source>
        <dbReference type="ARBA" id="ARBA00021108"/>
    </source>
</evidence>
<reference evidence="15" key="2">
    <citation type="submission" date="2020-09" db="EMBL/GenBank/DDBJ databases">
        <authorList>
            <person name="Sun Q."/>
            <person name="Zhou Y."/>
        </authorList>
    </citation>
    <scope>NUCLEOTIDE SEQUENCE</scope>
    <source>
        <strain evidence="15">CGMCC 1.12987</strain>
    </source>
</reference>
<evidence type="ECO:0000256" key="13">
    <source>
        <dbReference type="RuleBase" id="RU365090"/>
    </source>
</evidence>
<dbReference type="PANTHER" id="PTHR10192:SF5">
    <property type="entry name" value="GEPHYRIN"/>
    <property type="match status" value="1"/>
</dbReference>
<dbReference type="FunFam" id="3.40.980.10:FF:000004">
    <property type="entry name" value="Molybdopterin molybdenumtransferase"/>
    <property type="match status" value="1"/>
</dbReference>
<feature type="domain" description="MoaB/Mog" evidence="14">
    <location>
        <begin position="190"/>
        <end position="328"/>
    </location>
</feature>
<evidence type="ECO:0000313" key="16">
    <source>
        <dbReference type="Proteomes" id="UP000644756"/>
    </source>
</evidence>
<dbReference type="InterPro" id="IPR001453">
    <property type="entry name" value="MoaB/Mog_dom"/>
</dbReference>
<comment type="similarity">
    <text evidence="4 13">Belongs to the MoeA family.</text>
</comment>
<name>A0A917D7F9_9BACL</name>
<evidence type="ECO:0000256" key="9">
    <source>
        <dbReference type="ARBA" id="ARBA00022723"/>
    </source>
</evidence>
<dbReference type="SUPFAM" id="SSF53218">
    <property type="entry name" value="Molybdenum cofactor biosynthesis proteins"/>
    <property type="match status" value="1"/>
</dbReference>
<evidence type="ECO:0000313" key="15">
    <source>
        <dbReference type="EMBL" id="GGG13677.1"/>
    </source>
</evidence>
<evidence type="ECO:0000256" key="4">
    <source>
        <dbReference type="ARBA" id="ARBA00010763"/>
    </source>
</evidence>
<dbReference type="GO" id="GO:0046872">
    <property type="term" value="F:metal ion binding"/>
    <property type="evidence" value="ECO:0007669"/>
    <property type="project" value="UniProtKB-UniRule"/>
</dbReference>
<dbReference type="GO" id="GO:0061599">
    <property type="term" value="F:molybdopterin molybdotransferase activity"/>
    <property type="evidence" value="ECO:0007669"/>
    <property type="project" value="UniProtKB-UniRule"/>
</dbReference>
<evidence type="ECO:0000259" key="14">
    <source>
        <dbReference type="SMART" id="SM00852"/>
    </source>
</evidence>
<keyword evidence="8 13" id="KW-0808">Transferase</keyword>
<dbReference type="InterPro" id="IPR005110">
    <property type="entry name" value="MoeA_linker/N"/>
</dbReference>
<protein>
    <recommendedName>
        <fullName evidence="6 13">Molybdopterin molybdenumtransferase</fullName>
        <ecNumber evidence="5 13">2.10.1.1</ecNumber>
    </recommendedName>
</protein>
<dbReference type="Pfam" id="PF03454">
    <property type="entry name" value="MoeA_C"/>
    <property type="match status" value="1"/>
</dbReference>
<gene>
    <name evidence="15" type="ORF">GCM10010916_33260</name>
</gene>
<dbReference type="SUPFAM" id="SSF63882">
    <property type="entry name" value="MoeA N-terminal region -like"/>
    <property type="match status" value="1"/>
</dbReference>
<keyword evidence="10 13" id="KW-0460">Magnesium</keyword>
<organism evidence="15 16">
    <name type="scientific">Paenibacillus abyssi</name>
    <dbReference type="NCBI Taxonomy" id="1340531"/>
    <lineage>
        <taxon>Bacteria</taxon>
        <taxon>Bacillati</taxon>
        <taxon>Bacillota</taxon>
        <taxon>Bacilli</taxon>
        <taxon>Bacillales</taxon>
        <taxon>Paenibacillaceae</taxon>
        <taxon>Paenibacillus</taxon>
    </lineage>
</organism>
<dbReference type="RefSeq" id="WP_188532202.1">
    <property type="nucleotide sequence ID" value="NZ_BMGR01000011.1"/>
</dbReference>
<evidence type="ECO:0000256" key="2">
    <source>
        <dbReference type="ARBA" id="ARBA00002901"/>
    </source>
</evidence>
<dbReference type="Proteomes" id="UP000644756">
    <property type="component" value="Unassembled WGS sequence"/>
</dbReference>
<dbReference type="InterPro" id="IPR036425">
    <property type="entry name" value="MoaB/Mog-like_dom_sf"/>
</dbReference>
<comment type="cofactor">
    <cofactor evidence="1 13">
        <name>Mg(2+)</name>
        <dbReference type="ChEBI" id="CHEBI:18420"/>
    </cofactor>
</comment>
<dbReference type="PANTHER" id="PTHR10192">
    <property type="entry name" value="MOLYBDOPTERIN BIOSYNTHESIS PROTEIN"/>
    <property type="match status" value="1"/>
</dbReference>
<keyword evidence="16" id="KW-1185">Reference proteome</keyword>
<dbReference type="Gene3D" id="2.170.190.11">
    <property type="entry name" value="Molybdopterin biosynthesis moea protein, domain 3"/>
    <property type="match status" value="1"/>
</dbReference>
<dbReference type="GO" id="GO:0005829">
    <property type="term" value="C:cytosol"/>
    <property type="evidence" value="ECO:0007669"/>
    <property type="project" value="TreeGrafter"/>
</dbReference>
<dbReference type="EC" id="2.10.1.1" evidence="5 13"/>
<comment type="catalytic activity">
    <reaction evidence="12">
        <text>adenylyl-molybdopterin + molybdate = Mo-molybdopterin + AMP + H(+)</text>
        <dbReference type="Rhea" id="RHEA:35047"/>
        <dbReference type="ChEBI" id="CHEBI:15378"/>
        <dbReference type="ChEBI" id="CHEBI:36264"/>
        <dbReference type="ChEBI" id="CHEBI:62727"/>
        <dbReference type="ChEBI" id="CHEBI:71302"/>
        <dbReference type="ChEBI" id="CHEBI:456215"/>
        <dbReference type="EC" id="2.10.1.1"/>
    </reaction>
</comment>
<proteinExistence type="inferred from homology"/>
<dbReference type="NCBIfam" id="TIGR00177">
    <property type="entry name" value="molyb_syn"/>
    <property type="match status" value="1"/>
</dbReference>
<keyword evidence="11 13" id="KW-0501">Molybdenum cofactor biosynthesis</keyword>